<keyword evidence="8" id="KW-0812">Transmembrane</keyword>
<evidence type="ECO:0000313" key="11">
    <source>
        <dbReference type="Proteomes" id="UP000321954"/>
    </source>
</evidence>
<dbReference type="SUPFAM" id="SSF55874">
    <property type="entry name" value="ATPase domain of HSP90 chaperone/DNA topoisomerase II/histidine kinase"/>
    <property type="match status" value="1"/>
</dbReference>
<evidence type="ECO:0000256" key="3">
    <source>
        <dbReference type="ARBA" id="ARBA00022679"/>
    </source>
</evidence>
<feature type="transmembrane region" description="Helical" evidence="8">
    <location>
        <begin position="412"/>
        <end position="429"/>
    </location>
</feature>
<feature type="repeat" description="TPR" evidence="6">
    <location>
        <begin position="190"/>
        <end position="223"/>
    </location>
</feature>
<keyword evidence="8" id="KW-1133">Transmembrane helix</keyword>
<dbReference type="GO" id="GO:0000160">
    <property type="term" value="P:phosphorelay signal transduction system"/>
    <property type="evidence" value="ECO:0007669"/>
    <property type="project" value="UniProtKB-KW"/>
</dbReference>
<feature type="coiled-coil region" evidence="7">
    <location>
        <begin position="361"/>
        <end position="388"/>
    </location>
</feature>
<dbReference type="SUPFAM" id="SSF48452">
    <property type="entry name" value="TPR-like"/>
    <property type="match status" value="2"/>
</dbReference>
<evidence type="ECO:0000259" key="9">
    <source>
        <dbReference type="PROSITE" id="PS50109"/>
    </source>
</evidence>
<dbReference type="AlphaFoldDB" id="A0A5B8YPY5"/>
<evidence type="ECO:0000313" key="10">
    <source>
        <dbReference type="EMBL" id="QED38967.1"/>
    </source>
</evidence>
<dbReference type="InterPro" id="IPR003594">
    <property type="entry name" value="HATPase_dom"/>
</dbReference>
<dbReference type="InterPro" id="IPR050482">
    <property type="entry name" value="Sensor_HK_TwoCompSys"/>
</dbReference>
<keyword evidence="4" id="KW-0418">Kinase</keyword>
<dbReference type="EC" id="2.7.13.3" evidence="2"/>
<proteinExistence type="predicted"/>
<sequence length="667" mass="77395">MIKGISVFLILLLSISCNNKVINKKEINELASVKERISLMNSTPNTEEKLSLSLEINKAINRIQNDTIKNDALFLLSYAHYINKDSVQFLKVNKQTFQQSLKLKDTSKIAEAHYDLANFYYSKEELAGAFKNFNEAQKLYSHIEENFLSAKMLLYISYIQKDIHDYTGSEINSIQAIKIFKPLKKYFYLFSAYNNLGIIYGELEEYESAINSFKESEKYLENIKDKNKNKEIILNNIGLVYSKMGEFVLAENSFKEVLQNPELSQTDPELYAMALDNLAHSEMKRGKTSGVLEKLNKSLRIRDSTGHTSGVVINKIHLGEYYLKQKDTAKASEFFTSAKNLAQESNNFRDLLKSLLFLSSLNDDKETLDQYIQLNDSLQKEERAIRNKFARIRFETDEFIAQNNELNLQKRWMIFGFSGLILLLVSVFTNRNQRIKNRELKLIQQQQKTNEEIYNLLIDSQTIIEDAQEKEKKRISRELHDGILSQFFGVRLNLEFLNDCTDKESVAKRGMYINELKLLEKDIRKVSHELNIDFLSSEKSFLHIVAELLKEQENYANYKSELIVEDEIKWEYLPPKSKINLYRIIQEAIHNINKYADARNVKVSFFQSEKEVLVSIEDDGKGFDLESVKDGIGLKNMKMRSKDLDGSISFNSNTNGTRIEIKLPRKI</sequence>
<keyword evidence="7" id="KW-0175">Coiled coil</keyword>
<gene>
    <name evidence="10" type="ORF">FK178_15135</name>
</gene>
<dbReference type="OrthoDB" id="977000at2"/>
<accession>A0A5B8YPY5</accession>
<dbReference type="Gene3D" id="1.25.40.10">
    <property type="entry name" value="Tetratricopeptide repeat domain"/>
    <property type="match status" value="2"/>
</dbReference>
<dbReference type="Proteomes" id="UP000321954">
    <property type="component" value="Chromosome"/>
</dbReference>
<keyword evidence="3" id="KW-0808">Transferase</keyword>
<comment type="catalytic activity">
    <reaction evidence="1">
        <text>ATP + protein L-histidine = ADP + protein N-phospho-L-histidine.</text>
        <dbReference type="EC" id="2.7.13.3"/>
    </reaction>
</comment>
<protein>
    <recommendedName>
        <fullName evidence="2">histidine kinase</fullName>
        <ecNumber evidence="2">2.7.13.3</ecNumber>
    </recommendedName>
</protein>
<dbReference type="PROSITE" id="PS50005">
    <property type="entry name" value="TPR"/>
    <property type="match status" value="1"/>
</dbReference>
<keyword evidence="6" id="KW-0802">TPR repeat</keyword>
<keyword evidence="8" id="KW-0472">Membrane</keyword>
<evidence type="ECO:0000256" key="7">
    <source>
        <dbReference type="SAM" id="Coils"/>
    </source>
</evidence>
<dbReference type="PANTHER" id="PTHR24421:SF10">
    <property type="entry name" value="NITRATE_NITRITE SENSOR PROTEIN NARQ"/>
    <property type="match status" value="1"/>
</dbReference>
<evidence type="ECO:0000256" key="1">
    <source>
        <dbReference type="ARBA" id="ARBA00000085"/>
    </source>
</evidence>
<dbReference type="SMART" id="SM00387">
    <property type="entry name" value="HATPase_c"/>
    <property type="match status" value="1"/>
</dbReference>
<evidence type="ECO:0000256" key="2">
    <source>
        <dbReference type="ARBA" id="ARBA00012438"/>
    </source>
</evidence>
<dbReference type="InterPro" id="IPR036890">
    <property type="entry name" value="HATPase_C_sf"/>
</dbReference>
<evidence type="ECO:0000256" key="5">
    <source>
        <dbReference type="ARBA" id="ARBA00023012"/>
    </source>
</evidence>
<keyword evidence="11" id="KW-1185">Reference proteome</keyword>
<dbReference type="Gene3D" id="1.20.5.1930">
    <property type="match status" value="1"/>
</dbReference>
<name>A0A5B8YPY5_9FLAO</name>
<keyword evidence="5" id="KW-0902">Two-component regulatory system</keyword>
<evidence type="ECO:0000256" key="6">
    <source>
        <dbReference type="PROSITE-ProRule" id="PRU00339"/>
    </source>
</evidence>
<dbReference type="PROSITE" id="PS50109">
    <property type="entry name" value="HIS_KIN"/>
    <property type="match status" value="1"/>
</dbReference>
<evidence type="ECO:0000256" key="4">
    <source>
        <dbReference type="ARBA" id="ARBA00022777"/>
    </source>
</evidence>
<reference evidence="10 11" key="1">
    <citation type="submission" date="2019-08" db="EMBL/GenBank/DDBJ databases">
        <title>Antarcticibacterium arcticum sp. nov., a bacterium isolated from marine sediment of the Canadian Beaufort Sea.</title>
        <authorList>
            <person name="Lee Y.M."/>
            <person name="Baek K."/>
            <person name="Lee D.-H."/>
            <person name="Shin S.C."/>
            <person name="Jin Y.K."/>
            <person name="Park Y."/>
        </authorList>
    </citation>
    <scope>NUCLEOTIDE SEQUENCE [LARGE SCALE GENOMIC DNA]</scope>
    <source>
        <strain evidence="10 11">PAMC 28998</strain>
    </source>
</reference>
<dbReference type="CDD" id="cd16917">
    <property type="entry name" value="HATPase_UhpB-NarQ-NarX-like"/>
    <property type="match status" value="1"/>
</dbReference>
<dbReference type="Gene3D" id="3.30.565.10">
    <property type="entry name" value="Histidine kinase-like ATPase, C-terminal domain"/>
    <property type="match status" value="1"/>
</dbReference>
<dbReference type="Pfam" id="PF13424">
    <property type="entry name" value="TPR_12"/>
    <property type="match status" value="1"/>
</dbReference>
<dbReference type="SMART" id="SM00028">
    <property type="entry name" value="TPR"/>
    <property type="match status" value="5"/>
</dbReference>
<feature type="domain" description="Histidine kinase" evidence="9">
    <location>
        <begin position="581"/>
        <end position="667"/>
    </location>
</feature>
<evidence type="ECO:0000256" key="8">
    <source>
        <dbReference type="SAM" id="Phobius"/>
    </source>
</evidence>
<dbReference type="PROSITE" id="PS51257">
    <property type="entry name" value="PROKAR_LIPOPROTEIN"/>
    <property type="match status" value="1"/>
</dbReference>
<dbReference type="RefSeq" id="WP_146837169.1">
    <property type="nucleotide sequence ID" value="NZ_CP042476.1"/>
</dbReference>
<dbReference type="EMBL" id="CP042476">
    <property type="protein sequence ID" value="QED38967.1"/>
    <property type="molecule type" value="Genomic_DNA"/>
</dbReference>
<dbReference type="Pfam" id="PF02518">
    <property type="entry name" value="HATPase_c"/>
    <property type="match status" value="1"/>
</dbReference>
<dbReference type="PANTHER" id="PTHR24421">
    <property type="entry name" value="NITRATE/NITRITE SENSOR PROTEIN NARX-RELATED"/>
    <property type="match status" value="1"/>
</dbReference>
<dbReference type="InterPro" id="IPR005467">
    <property type="entry name" value="His_kinase_dom"/>
</dbReference>
<dbReference type="GO" id="GO:0004673">
    <property type="term" value="F:protein histidine kinase activity"/>
    <property type="evidence" value="ECO:0007669"/>
    <property type="project" value="UniProtKB-EC"/>
</dbReference>
<dbReference type="InterPro" id="IPR011990">
    <property type="entry name" value="TPR-like_helical_dom_sf"/>
</dbReference>
<dbReference type="InterPro" id="IPR019734">
    <property type="entry name" value="TPR_rpt"/>
</dbReference>
<organism evidence="10 11">
    <name type="scientific">Antarcticibacterium arcticum</name>
    <dbReference type="NCBI Taxonomy" id="2585771"/>
    <lineage>
        <taxon>Bacteria</taxon>
        <taxon>Pseudomonadati</taxon>
        <taxon>Bacteroidota</taxon>
        <taxon>Flavobacteriia</taxon>
        <taxon>Flavobacteriales</taxon>
        <taxon>Flavobacteriaceae</taxon>
        <taxon>Antarcticibacterium</taxon>
    </lineage>
</organism>
<dbReference type="KEGG" id="anp:FK178_15135"/>